<dbReference type="SUPFAM" id="SSF55961">
    <property type="entry name" value="Bet v1-like"/>
    <property type="match status" value="1"/>
</dbReference>
<proteinExistence type="predicted"/>
<comment type="caution">
    <text evidence="2">The sequence shown here is derived from an EMBL/GenBank/DDBJ whole genome shotgun (WGS) entry which is preliminary data.</text>
</comment>
<gene>
    <name evidence="2" type="ORF">BWQ96_00284</name>
</gene>
<dbReference type="EMBL" id="NBIV01000001">
    <property type="protein sequence ID" value="PXF50124.1"/>
    <property type="molecule type" value="Genomic_DNA"/>
</dbReference>
<dbReference type="PRINTS" id="PR00391">
    <property type="entry name" value="PITRANSFER"/>
</dbReference>
<evidence type="ECO:0000313" key="3">
    <source>
        <dbReference type="Proteomes" id="UP000247409"/>
    </source>
</evidence>
<dbReference type="GO" id="GO:0005737">
    <property type="term" value="C:cytoplasm"/>
    <property type="evidence" value="ECO:0007669"/>
    <property type="project" value="UniProtKB-ARBA"/>
</dbReference>
<name>A0A2V3J6X5_9FLOR</name>
<dbReference type="Gene3D" id="3.30.530.20">
    <property type="match status" value="1"/>
</dbReference>
<sequence>MLIKEYRITMPITSAEYYIAQLYMVAKSSQEETGKEAGEGIEIVRNEAFNETSPVNIHKMPPGQYTEKIMHLKSKLPKFVSMLVPDSMTDIVEKSWNSFPWCKTEYSNAFFGDKFYMSVETMHADDRGTQENAVNLPAEELAKRKVDYLNIACEDSSVPMKKGEDPTKFLSVKTGRGHLKRTFMEDHDPIMTCYKVVKLRFKVFGLQSRVESWGHLYGIRNPFLEYHRKIFCWIDEWYGMTIADIRAVEEETAKITKAKLQQSIKQKPQLNGKIKAVV</sequence>
<dbReference type="STRING" id="448386.A0A2V3J6X5"/>
<dbReference type="GO" id="GO:0008526">
    <property type="term" value="F:phosphatidylinositol transfer activity"/>
    <property type="evidence" value="ECO:0007669"/>
    <property type="project" value="UniProtKB-ARBA"/>
</dbReference>
<protein>
    <submittedName>
        <fullName evidence="2">Phosphatidylinositol transfer protein 2</fullName>
    </submittedName>
</protein>
<dbReference type="AlphaFoldDB" id="A0A2V3J6X5"/>
<dbReference type="PANTHER" id="PTHR10658:SF11">
    <property type="entry name" value="VIBRATOR, ISOFORM B"/>
    <property type="match status" value="1"/>
</dbReference>
<organism evidence="2 3">
    <name type="scientific">Gracilariopsis chorda</name>
    <dbReference type="NCBI Taxonomy" id="448386"/>
    <lineage>
        <taxon>Eukaryota</taxon>
        <taxon>Rhodophyta</taxon>
        <taxon>Florideophyceae</taxon>
        <taxon>Rhodymeniophycidae</taxon>
        <taxon>Gracilariales</taxon>
        <taxon>Gracilariaceae</taxon>
        <taxon>Gracilariopsis</taxon>
    </lineage>
</organism>
<dbReference type="InterPro" id="IPR055261">
    <property type="entry name" value="PI_transfer_N"/>
</dbReference>
<dbReference type="Pfam" id="PF02121">
    <property type="entry name" value="IP_trans"/>
    <property type="match status" value="1"/>
</dbReference>
<dbReference type="OrthoDB" id="18453at2759"/>
<evidence type="ECO:0000313" key="2">
    <source>
        <dbReference type="EMBL" id="PXF50124.1"/>
    </source>
</evidence>
<evidence type="ECO:0000259" key="1">
    <source>
        <dbReference type="Pfam" id="PF02121"/>
    </source>
</evidence>
<dbReference type="GO" id="GO:0071944">
    <property type="term" value="C:cell periphery"/>
    <property type="evidence" value="ECO:0007669"/>
    <property type="project" value="UniProtKB-ARBA"/>
</dbReference>
<dbReference type="Proteomes" id="UP000247409">
    <property type="component" value="Unassembled WGS sequence"/>
</dbReference>
<feature type="domain" description="Phosphatidylinositol transfer protein N-terminal" evidence="1">
    <location>
        <begin position="1"/>
        <end position="253"/>
    </location>
</feature>
<keyword evidence="3" id="KW-1185">Reference proteome</keyword>
<dbReference type="InterPro" id="IPR023393">
    <property type="entry name" value="START-like_dom_sf"/>
</dbReference>
<dbReference type="InterPro" id="IPR001666">
    <property type="entry name" value="PI_transfer"/>
</dbReference>
<dbReference type="FunFam" id="3.30.530.20:FF:000028">
    <property type="entry name" value="Phosphatidylinositol transfer protein 5"/>
    <property type="match status" value="1"/>
</dbReference>
<accession>A0A2V3J6X5</accession>
<dbReference type="PANTHER" id="PTHR10658">
    <property type="entry name" value="PHOSPHATIDYLINOSITOL TRANSFER PROTEIN"/>
    <property type="match status" value="1"/>
</dbReference>
<reference evidence="2 3" key="1">
    <citation type="journal article" date="2018" name="Mol. Biol. Evol.">
        <title>Analysis of the draft genome of the red seaweed Gracilariopsis chorda provides insights into genome size evolution in Rhodophyta.</title>
        <authorList>
            <person name="Lee J."/>
            <person name="Yang E.C."/>
            <person name="Graf L."/>
            <person name="Yang J.H."/>
            <person name="Qiu H."/>
            <person name="Zel Zion U."/>
            <person name="Chan C.X."/>
            <person name="Stephens T.G."/>
            <person name="Weber A.P.M."/>
            <person name="Boo G.H."/>
            <person name="Boo S.M."/>
            <person name="Kim K.M."/>
            <person name="Shin Y."/>
            <person name="Jung M."/>
            <person name="Lee S.J."/>
            <person name="Yim H.S."/>
            <person name="Lee J.H."/>
            <person name="Bhattacharya D."/>
            <person name="Yoon H.S."/>
        </authorList>
    </citation>
    <scope>NUCLEOTIDE SEQUENCE [LARGE SCALE GENOMIC DNA]</scope>
    <source>
        <strain evidence="2 3">SKKU-2015</strain>
        <tissue evidence="2">Whole body</tissue>
    </source>
</reference>